<dbReference type="Pfam" id="PF24436">
    <property type="entry name" value="INTS7_N"/>
    <property type="match status" value="1"/>
</dbReference>
<dbReference type="OrthoDB" id="1921953at2759"/>
<feature type="domain" description="Integrator complex subunit 7 N-terminal" evidence="3">
    <location>
        <begin position="84"/>
        <end position="363"/>
    </location>
</feature>
<dbReference type="Pfam" id="PF22966">
    <property type="entry name" value="INTS7_C_plants"/>
    <property type="match status" value="1"/>
</dbReference>
<dbReference type="EnsemblPlants" id="Pp3c21_2460V3.2">
    <property type="protein sequence ID" value="Pp3c21_2460V3.2"/>
    <property type="gene ID" value="Pp3c21_2460"/>
</dbReference>
<evidence type="ECO:0008006" key="7">
    <source>
        <dbReference type="Google" id="ProtNLM"/>
    </source>
</evidence>
<dbReference type="KEGG" id="ppp:112274201"/>
<comment type="similarity">
    <text evidence="1">Belongs to the Integrator subunit 7 family.</text>
</comment>
<dbReference type="OMA" id="MQEEDIM"/>
<feature type="domain" description="Integrator complex subunit 7-like C-terminal" evidence="2">
    <location>
        <begin position="1061"/>
        <end position="1257"/>
    </location>
</feature>
<keyword evidence="6" id="KW-1185">Reference proteome</keyword>
<dbReference type="InterPro" id="IPR016024">
    <property type="entry name" value="ARM-type_fold"/>
</dbReference>
<evidence type="ECO:0000313" key="6">
    <source>
        <dbReference type="Proteomes" id="UP000006727"/>
    </source>
</evidence>
<dbReference type="Gramene" id="Pp3c21_2460V3.1">
    <property type="protein sequence ID" value="Pp3c21_2460V3.1"/>
    <property type="gene ID" value="Pp3c21_2460"/>
</dbReference>
<protein>
    <recommendedName>
        <fullName evidence="7">Integrator complex subunit 7</fullName>
    </recommendedName>
</protein>
<dbReference type="EMBL" id="ABEU02000021">
    <property type="protein sequence ID" value="PNR31519.1"/>
    <property type="molecule type" value="Genomic_DNA"/>
</dbReference>
<dbReference type="RefSeq" id="XP_024359229.1">
    <property type="nucleotide sequence ID" value="XM_024503461.2"/>
</dbReference>
<accession>A0A2K1IQF9</accession>
<dbReference type="SUPFAM" id="SSF48371">
    <property type="entry name" value="ARM repeat"/>
    <property type="match status" value="1"/>
</dbReference>
<dbReference type="InterPro" id="IPR011989">
    <property type="entry name" value="ARM-like"/>
</dbReference>
<gene>
    <name evidence="5" type="primary">LOC112274201</name>
    <name evidence="4" type="ORF">PHYPA_025640</name>
</gene>
<dbReference type="GO" id="GO:0032039">
    <property type="term" value="C:integrator complex"/>
    <property type="evidence" value="ECO:0000318"/>
    <property type="project" value="GO_Central"/>
</dbReference>
<evidence type="ECO:0000256" key="1">
    <source>
        <dbReference type="ARBA" id="ARBA00008565"/>
    </source>
</evidence>
<dbReference type="STRING" id="3218.A0A2K1IQF9"/>
<dbReference type="InterPro" id="IPR033060">
    <property type="entry name" value="INTS7"/>
</dbReference>
<dbReference type="AlphaFoldDB" id="A0A2K1IQF9"/>
<dbReference type="GeneID" id="112274201"/>
<dbReference type="InterPro" id="IPR056516">
    <property type="entry name" value="INTS7_N"/>
</dbReference>
<dbReference type="EnsemblPlants" id="Pp3c21_2460V3.1">
    <property type="protein sequence ID" value="Pp3c21_2460V3.1"/>
    <property type="gene ID" value="Pp3c21_2460"/>
</dbReference>
<dbReference type="GO" id="GO:0034472">
    <property type="term" value="P:snRNA 3'-end processing"/>
    <property type="evidence" value="ECO:0000318"/>
    <property type="project" value="GO_Central"/>
</dbReference>
<reference evidence="5" key="3">
    <citation type="submission" date="2020-12" db="UniProtKB">
        <authorList>
            <consortium name="EnsemblPlants"/>
        </authorList>
    </citation>
    <scope>IDENTIFICATION</scope>
</reference>
<dbReference type="Gene3D" id="1.25.10.10">
    <property type="entry name" value="Leucine-rich Repeat Variant"/>
    <property type="match status" value="1"/>
</dbReference>
<organism evidence="4">
    <name type="scientific">Physcomitrium patens</name>
    <name type="common">Spreading-leaved earth moss</name>
    <name type="synonym">Physcomitrella patens</name>
    <dbReference type="NCBI Taxonomy" id="3218"/>
    <lineage>
        <taxon>Eukaryota</taxon>
        <taxon>Viridiplantae</taxon>
        <taxon>Streptophyta</taxon>
        <taxon>Embryophyta</taxon>
        <taxon>Bryophyta</taxon>
        <taxon>Bryophytina</taxon>
        <taxon>Bryopsida</taxon>
        <taxon>Funariidae</taxon>
        <taxon>Funariales</taxon>
        <taxon>Funariaceae</taxon>
        <taxon>Physcomitrium</taxon>
    </lineage>
</organism>
<reference evidence="4 6" key="2">
    <citation type="journal article" date="2018" name="Plant J.">
        <title>The Physcomitrella patens chromosome-scale assembly reveals moss genome structure and evolution.</title>
        <authorList>
            <person name="Lang D."/>
            <person name="Ullrich K.K."/>
            <person name="Murat F."/>
            <person name="Fuchs J."/>
            <person name="Jenkins J."/>
            <person name="Haas F.B."/>
            <person name="Piednoel M."/>
            <person name="Gundlach H."/>
            <person name="Van Bel M."/>
            <person name="Meyberg R."/>
            <person name="Vives C."/>
            <person name="Morata J."/>
            <person name="Symeonidi A."/>
            <person name="Hiss M."/>
            <person name="Muchero W."/>
            <person name="Kamisugi Y."/>
            <person name="Saleh O."/>
            <person name="Blanc G."/>
            <person name="Decker E.L."/>
            <person name="van Gessel N."/>
            <person name="Grimwood J."/>
            <person name="Hayes R.D."/>
            <person name="Graham S.W."/>
            <person name="Gunter L.E."/>
            <person name="McDaniel S.F."/>
            <person name="Hoernstein S.N.W."/>
            <person name="Larsson A."/>
            <person name="Li F.W."/>
            <person name="Perroud P.F."/>
            <person name="Phillips J."/>
            <person name="Ranjan P."/>
            <person name="Rokshar D.S."/>
            <person name="Rothfels C.J."/>
            <person name="Schneider L."/>
            <person name="Shu S."/>
            <person name="Stevenson D.W."/>
            <person name="Thummler F."/>
            <person name="Tillich M."/>
            <person name="Villarreal Aguilar J.C."/>
            <person name="Widiez T."/>
            <person name="Wong G.K."/>
            <person name="Wymore A."/>
            <person name="Zhang Y."/>
            <person name="Zimmer A.D."/>
            <person name="Quatrano R.S."/>
            <person name="Mayer K.F.X."/>
            <person name="Goodstein D."/>
            <person name="Casacuberta J.M."/>
            <person name="Vandepoele K."/>
            <person name="Reski R."/>
            <person name="Cuming A.C."/>
            <person name="Tuskan G.A."/>
            <person name="Maumus F."/>
            <person name="Salse J."/>
            <person name="Schmutz J."/>
            <person name="Rensing S.A."/>
        </authorList>
    </citation>
    <scope>NUCLEOTIDE SEQUENCE [LARGE SCALE GENOMIC DNA]</scope>
    <source>
        <strain evidence="5 6">cv. Gransden 2004</strain>
    </source>
</reference>
<dbReference type="FunCoup" id="A0A2K1IQF9">
    <property type="interactions" value="2563"/>
</dbReference>
<dbReference type="RefSeq" id="XP_024359230.1">
    <property type="nucleotide sequence ID" value="XM_024503462.2"/>
</dbReference>
<proteinExistence type="inferred from homology"/>
<evidence type="ECO:0000313" key="4">
    <source>
        <dbReference type="EMBL" id="PNR31519.1"/>
    </source>
</evidence>
<evidence type="ECO:0000313" key="5">
    <source>
        <dbReference type="EnsemblPlants" id="Pp3c21_2460V3.1"/>
    </source>
</evidence>
<dbReference type="InterPro" id="IPR055195">
    <property type="entry name" value="INTS7_C_plant"/>
</dbReference>
<dbReference type="PANTHER" id="PTHR13322">
    <property type="entry name" value="C1ORF73 PROTEIN"/>
    <property type="match status" value="1"/>
</dbReference>
<dbReference type="RefSeq" id="XP_024359227.1">
    <property type="nucleotide sequence ID" value="XM_024503459.2"/>
</dbReference>
<evidence type="ECO:0000259" key="3">
    <source>
        <dbReference type="Pfam" id="PF24436"/>
    </source>
</evidence>
<name>A0A2K1IQF9_PHYPA</name>
<dbReference type="PaxDb" id="3218-PP1S408_25V6.2"/>
<sequence>MGEQLGASGVPGAPSANGLPDIAAAKAIIWNVELERGLRLTRPGAPCEAILKTGPRMLWWNDEPISSVETATLYKLVDGQDKTFANAMVQRLADSFRTGNNFTRLCILKAFFLVSKSIRRRGRRDGTGLFKKERIANYQEVLKRVKSVMDSGDVVARALALRMLGCLGEIAADSLDVQRLVIEALESPHQKEVEAALFAMGCLCELSLSFAEIVLEKVVEIANAMGSSPATKLSAIRVFSKLGVSPHLAFKAHEAGESLMLRLPTTDIVSAMLTSLTMLALNSIFTIERQVELLFAYVSSDPRAAVRAVALHCLSKLASQAARSLVSRNWNFSILLSVAEDTAAAPALRVLAFNVLQKLSGHFVRVVDRSELFRLLLTVELNLLQYAGSLRRAALECLGSFGCELGFLRFLAGSDYPDADKPTLGREFTKEVSEGEQIMYNGNSISKNLSRIPQSNMNFAARVGLLLCDTLALEGSTALIDRNKVTGGEIQETKNDFDPTRLQVITRLVARLMQSCPEVLPMILDSISSLIKAATQKYVQDVRLLIGKQEAVTSMDTDSKESTEPKVSLRESESVGSGLEVELEFVLSLCHCMYAGVRGAGTTGMDSNSACIILPKLLDLTKQVSGDDSACHILRATLPPLLRIWSLSGRSSNDRKNIESYITKCIDQMSKIGEVWVAYKVASEAATNGFWSPVYTLVDELTRKVHSEGCYLWLLSLSLLATAERTVGFCNKEHLRSSDSPVPTSAVNDTEKLMDIDTGYMNSAVPEPKDQGDNFTLKFGDAAAKAIPLLRQVGSVLAAGVCSERTFEFQRWFVSIRLRMVQSVTDILQILNLVLSSHSLPNTTKPAVDMNMDCAVPAFESSGVDCAVFDNIYDRRIQSTFKSAKARASIICTQLMHLSKELDILGLSFLGLDEESLECLCEAAINCSLISFCTYAVFTVGSTSADNVRGHPTVQNLHFRLKHINGFEGLDLLQTWIGTNNESEDSLVGGCPRGAIVKVCGWAIKIISRLERGSPVLKQQSSLQDVPVEPLRFLQLLIGECSQLPFPIPKYFFCTRPRAAVELFVAQTGGEEVTELSVKQGSSLLLSICAQLTNVPVGISSRISSLFCVLSFHGVESASLVEEDLYADWKLGWHEGQASNQSLIDFSLVEKLVQRATCDDVQDAIKLEQELLFLPTLKEDTFSRKGVKGSAKKAGAFGRSFTRFIMDQKGKGFSSCNLDVASFPVGQYQLSFESVGVDTNNRPWVLIPSRIRETLKITASSTNV</sequence>
<reference evidence="4 6" key="1">
    <citation type="journal article" date="2008" name="Science">
        <title>The Physcomitrella genome reveals evolutionary insights into the conquest of land by plants.</title>
        <authorList>
            <person name="Rensing S."/>
            <person name="Lang D."/>
            <person name="Zimmer A."/>
            <person name="Terry A."/>
            <person name="Salamov A."/>
            <person name="Shapiro H."/>
            <person name="Nishiyama T."/>
            <person name="Perroud P.-F."/>
            <person name="Lindquist E."/>
            <person name="Kamisugi Y."/>
            <person name="Tanahashi T."/>
            <person name="Sakakibara K."/>
            <person name="Fujita T."/>
            <person name="Oishi K."/>
            <person name="Shin-I T."/>
            <person name="Kuroki Y."/>
            <person name="Toyoda A."/>
            <person name="Suzuki Y."/>
            <person name="Hashimoto A."/>
            <person name="Yamaguchi K."/>
            <person name="Sugano A."/>
            <person name="Kohara Y."/>
            <person name="Fujiyama A."/>
            <person name="Anterola A."/>
            <person name="Aoki S."/>
            <person name="Ashton N."/>
            <person name="Barbazuk W.B."/>
            <person name="Barker E."/>
            <person name="Bennetzen J."/>
            <person name="Bezanilla M."/>
            <person name="Blankenship R."/>
            <person name="Cho S.H."/>
            <person name="Dutcher S."/>
            <person name="Estelle M."/>
            <person name="Fawcett J.A."/>
            <person name="Gundlach H."/>
            <person name="Hanada K."/>
            <person name="Heyl A."/>
            <person name="Hicks K.A."/>
            <person name="Hugh J."/>
            <person name="Lohr M."/>
            <person name="Mayer K."/>
            <person name="Melkozernov A."/>
            <person name="Murata T."/>
            <person name="Nelson D."/>
            <person name="Pils B."/>
            <person name="Prigge M."/>
            <person name="Reiss B."/>
            <person name="Renner T."/>
            <person name="Rombauts S."/>
            <person name="Rushton P."/>
            <person name="Sanderfoot A."/>
            <person name="Schween G."/>
            <person name="Shiu S.-H."/>
            <person name="Stueber K."/>
            <person name="Theodoulou F.L."/>
            <person name="Tu H."/>
            <person name="Van de Peer Y."/>
            <person name="Verrier P.J."/>
            <person name="Waters E."/>
            <person name="Wood A."/>
            <person name="Yang L."/>
            <person name="Cove D."/>
            <person name="Cuming A."/>
            <person name="Hasebe M."/>
            <person name="Lucas S."/>
            <person name="Mishler D.B."/>
            <person name="Reski R."/>
            <person name="Grigoriev I."/>
            <person name="Quatrano R.S."/>
            <person name="Boore J.L."/>
        </authorList>
    </citation>
    <scope>NUCLEOTIDE SEQUENCE [LARGE SCALE GENOMIC DNA]</scope>
    <source>
        <strain evidence="5 6">cv. Gransden 2004</strain>
    </source>
</reference>
<evidence type="ECO:0000259" key="2">
    <source>
        <dbReference type="Pfam" id="PF22966"/>
    </source>
</evidence>
<dbReference type="PANTHER" id="PTHR13322:SF2">
    <property type="entry name" value="INTEGRATOR COMPLEX SUBUNIT 7"/>
    <property type="match status" value="1"/>
</dbReference>
<dbReference type="Gramene" id="Pp3c21_2460V3.2">
    <property type="protein sequence ID" value="Pp3c21_2460V3.2"/>
    <property type="gene ID" value="Pp3c21_2460"/>
</dbReference>
<dbReference type="Proteomes" id="UP000006727">
    <property type="component" value="Chromosome 21"/>
</dbReference>